<accession>A0A1G9YKX4</accession>
<sequence>MSFGKMNTFIDIISTEPTKDADGFVIHGDTVLASVRAYFEQKNSTEKWRNMAQSDEVNALFRLRTIPGLALHNRHVIVCEGKRYNIYSVENVKGRGMYLEVLAVNVDG</sequence>
<evidence type="ECO:0000313" key="2">
    <source>
        <dbReference type="Proteomes" id="UP000199182"/>
    </source>
</evidence>
<protein>
    <submittedName>
        <fullName evidence="1">Phage head-tail joining protein</fullName>
    </submittedName>
</protein>
<dbReference type="Gene3D" id="2.40.10.270">
    <property type="entry name" value="Bacteriophage SPP1 head-tail adaptor protein"/>
    <property type="match status" value="1"/>
</dbReference>
<name>A0A1G9YKX4_9FIRM</name>
<dbReference type="EMBL" id="FNID01000011">
    <property type="protein sequence ID" value="SDN09113.1"/>
    <property type="molecule type" value="Genomic_DNA"/>
</dbReference>
<organism evidence="1 2">
    <name type="scientific">Acetanaerobacterium elongatum</name>
    <dbReference type="NCBI Taxonomy" id="258515"/>
    <lineage>
        <taxon>Bacteria</taxon>
        <taxon>Bacillati</taxon>
        <taxon>Bacillota</taxon>
        <taxon>Clostridia</taxon>
        <taxon>Eubacteriales</taxon>
        <taxon>Oscillospiraceae</taxon>
        <taxon>Acetanaerobacterium</taxon>
    </lineage>
</organism>
<dbReference type="RefSeq" id="WP_092639235.1">
    <property type="nucleotide sequence ID" value="NZ_FNID01000011.1"/>
</dbReference>
<dbReference type="InterPro" id="IPR008767">
    <property type="entry name" value="Phage_SPP1_head-tail_adaptor"/>
</dbReference>
<dbReference type="InterPro" id="IPR038666">
    <property type="entry name" value="SSP1_head-tail_sf"/>
</dbReference>
<dbReference type="Proteomes" id="UP000199182">
    <property type="component" value="Unassembled WGS sequence"/>
</dbReference>
<dbReference type="AlphaFoldDB" id="A0A1G9YKX4"/>
<reference evidence="1 2" key="1">
    <citation type="submission" date="2016-10" db="EMBL/GenBank/DDBJ databases">
        <authorList>
            <person name="de Groot N.N."/>
        </authorList>
    </citation>
    <scope>NUCLEOTIDE SEQUENCE [LARGE SCALE GENOMIC DNA]</scope>
    <source>
        <strain evidence="1 2">CGMCC 1.5012</strain>
    </source>
</reference>
<dbReference type="OrthoDB" id="3078425at2"/>
<keyword evidence="2" id="KW-1185">Reference proteome</keyword>
<gene>
    <name evidence="1" type="ORF">SAMN05192585_11118</name>
</gene>
<evidence type="ECO:0000313" key="1">
    <source>
        <dbReference type="EMBL" id="SDN09113.1"/>
    </source>
</evidence>
<proteinExistence type="predicted"/>
<dbReference type="STRING" id="258515.SAMN05192585_11118"/>
<dbReference type="Pfam" id="PF05521">
    <property type="entry name" value="Phage_HCP"/>
    <property type="match status" value="1"/>
</dbReference>